<proteinExistence type="predicted"/>
<evidence type="ECO:0000313" key="1">
    <source>
        <dbReference type="EMBL" id="GHE02200.1"/>
    </source>
</evidence>
<dbReference type="EMBL" id="BNAB01000008">
    <property type="protein sequence ID" value="GHE02200.1"/>
    <property type="molecule type" value="Genomic_DNA"/>
</dbReference>
<protein>
    <submittedName>
        <fullName evidence="1">Uncharacterized protein</fullName>
    </submittedName>
</protein>
<reference evidence="1" key="3">
    <citation type="submission" date="2023-06" db="EMBL/GenBank/DDBJ databases">
        <authorList>
            <person name="Sun Q."/>
            <person name="Zhou Y."/>
        </authorList>
    </citation>
    <scope>NUCLEOTIDE SEQUENCE</scope>
    <source>
        <strain evidence="1">CGMCC 1.10859</strain>
    </source>
</reference>
<dbReference type="RefSeq" id="WP_280138181.1">
    <property type="nucleotide sequence ID" value="NZ_BNAB01000008.1"/>
</dbReference>
<evidence type="ECO:0000313" key="3">
    <source>
        <dbReference type="Proteomes" id="UP000199541"/>
    </source>
</evidence>
<reference evidence="2 3" key="2">
    <citation type="submission" date="2016-10" db="EMBL/GenBank/DDBJ databases">
        <authorList>
            <person name="Varghese N."/>
            <person name="Submissions S."/>
        </authorList>
    </citation>
    <scope>NUCLEOTIDE SEQUENCE [LARGE SCALE GENOMIC DNA]</scope>
    <source>
        <strain evidence="2 3">DSM 24802</strain>
    </source>
</reference>
<keyword evidence="3" id="KW-1185">Reference proteome</keyword>
<accession>A0AAN4URF4</accession>
<evidence type="ECO:0000313" key="2">
    <source>
        <dbReference type="EMBL" id="SDX06538.1"/>
    </source>
</evidence>
<sequence length="44" mass="5526">MTRKMRDRLRLISRGLDEYSYVRFKHCGRVYIFMEGRWWTSPKV</sequence>
<dbReference type="Proteomes" id="UP000634647">
    <property type="component" value="Unassembled WGS sequence"/>
</dbReference>
<evidence type="ECO:0000313" key="4">
    <source>
        <dbReference type="Proteomes" id="UP000634647"/>
    </source>
</evidence>
<dbReference type="AlphaFoldDB" id="A0AAN4URF4"/>
<dbReference type="EMBL" id="FNOB01000009">
    <property type="protein sequence ID" value="SDX06538.1"/>
    <property type="molecule type" value="Genomic_DNA"/>
</dbReference>
<reference evidence="1" key="1">
    <citation type="journal article" date="2014" name="Int. J. Syst. Evol. Microbiol.">
        <title>Complete genome sequence of Corynebacterium casei LMG S-19264T (=DSM 44701T), isolated from a smear-ripened cheese.</title>
        <authorList>
            <consortium name="US DOE Joint Genome Institute (JGI-PGF)"/>
            <person name="Walter F."/>
            <person name="Albersmeier A."/>
            <person name="Kalinowski J."/>
            <person name="Ruckert C."/>
        </authorList>
    </citation>
    <scope>NUCLEOTIDE SEQUENCE</scope>
    <source>
        <strain evidence="1">CGMCC 1.10859</strain>
    </source>
</reference>
<gene>
    <name evidence="1" type="ORF">GCM10008024_20860</name>
    <name evidence="2" type="ORF">SAMN05444006_109140</name>
</gene>
<dbReference type="Proteomes" id="UP000199541">
    <property type="component" value="Unassembled WGS sequence"/>
</dbReference>
<comment type="caution">
    <text evidence="1">The sequence shown here is derived from an EMBL/GenBank/DDBJ whole genome shotgun (WGS) entry which is preliminary data.</text>
</comment>
<organism evidence="1 4">
    <name type="scientific">Allgaiera indica</name>
    <dbReference type="NCBI Taxonomy" id="765699"/>
    <lineage>
        <taxon>Bacteria</taxon>
        <taxon>Pseudomonadati</taxon>
        <taxon>Pseudomonadota</taxon>
        <taxon>Alphaproteobacteria</taxon>
        <taxon>Rhodobacterales</taxon>
        <taxon>Paracoccaceae</taxon>
        <taxon>Allgaiera</taxon>
    </lineage>
</organism>
<name>A0AAN4URF4_9RHOB</name>